<organism evidence="2 3">
    <name type="scientific">Streptomyces klenkii</name>
    <dbReference type="NCBI Taxonomy" id="1420899"/>
    <lineage>
        <taxon>Bacteria</taxon>
        <taxon>Bacillati</taxon>
        <taxon>Actinomycetota</taxon>
        <taxon>Actinomycetes</taxon>
        <taxon>Kitasatosporales</taxon>
        <taxon>Streptomycetaceae</taxon>
        <taxon>Streptomyces</taxon>
    </lineage>
</organism>
<feature type="transmembrane region" description="Helical" evidence="1">
    <location>
        <begin position="81"/>
        <end position="100"/>
    </location>
</feature>
<evidence type="ECO:0000313" key="3">
    <source>
        <dbReference type="Proteomes" id="UP000270343"/>
    </source>
</evidence>
<evidence type="ECO:0000313" key="2">
    <source>
        <dbReference type="EMBL" id="RKN71800.1"/>
    </source>
</evidence>
<feature type="transmembrane region" description="Helical" evidence="1">
    <location>
        <begin position="6"/>
        <end position="27"/>
    </location>
</feature>
<gene>
    <name evidence="2" type="ORF">D7231_16705</name>
</gene>
<feature type="transmembrane region" description="Helical" evidence="1">
    <location>
        <begin position="145"/>
        <end position="168"/>
    </location>
</feature>
<keyword evidence="1" id="KW-0812">Transmembrane</keyword>
<evidence type="ECO:0000256" key="1">
    <source>
        <dbReference type="SAM" id="Phobius"/>
    </source>
</evidence>
<dbReference type="AlphaFoldDB" id="A0A3B0BGI0"/>
<proteinExistence type="predicted"/>
<keyword evidence="3" id="KW-1185">Reference proteome</keyword>
<keyword evidence="1" id="KW-1133">Transmembrane helix</keyword>
<evidence type="ECO:0008006" key="4">
    <source>
        <dbReference type="Google" id="ProtNLM"/>
    </source>
</evidence>
<keyword evidence="1" id="KW-0472">Membrane</keyword>
<dbReference type="EMBL" id="RBAM01000006">
    <property type="protein sequence ID" value="RKN71800.1"/>
    <property type="molecule type" value="Genomic_DNA"/>
</dbReference>
<reference evidence="2 3" key="1">
    <citation type="journal article" date="2015" name="Antonie Van Leeuwenhoek">
        <title>Streptomyces klenkii sp. nov., isolated from deep marine sediment.</title>
        <authorList>
            <person name="Veyisoglu A."/>
            <person name="Sahin N."/>
        </authorList>
    </citation>
    <scope>NUCLEOTIDE SEQUENCE [LARGE SCALE GENOMIC DNA]</scope>
    <source>
        <strain evidence="2 3">KCTC 29202</strain>
    </source>
</reference>
<comment type="caution">
    <text evidence="2">The sequence shown here is derived from an EMBL/GenBank/DDBJ whole genome shotgun (WGS) entry which is preliminary data.</text>
</comment>
<name>A0A3B0BGI0_9ACTN</name>
<feature type="transmembrane region" description="Helical" evidence="1">
    <location>
        <begin position="112"/>
        <end position="133"/>
    </location>
</feature>
<dbReference type="OrthoDB" id="4350935at2"/>
<dbReference type="Proteomes" id="UP000270343">
    <property type="component" value="Unassembled WGS sequence"/>
</dbReference>
<feature type="transmembrane region" description="Helical" evidence="1">
    <location>
        <begin position="39"/>
        <end position="61"/>
    </location>
</feature>
<sequence>MYDSWWTVTAGALLACAGLAGCLWVSLHVRTDQVLHTGALFVHLASLVLGFGAVLAADWFGLLWITRRLGLAEALGAVGRLHAPVWAGLAGLLVSGAFLHPDPASPLTRTKLVLILVLTLNGLQAGVLTRRLAQRSPAPPGRRMAVWGASTALVSQVCWWGAVVIGFANAQH</sequence>
<protein>
    <recommendedName>
        <fullName evidence="4">DUF2214 domain-containing protein</fullName>
    </recommendedName>
</protein>
<accession>A0A3B0BGI0</accession>